<accession>B6WVG3</accession>
<reference evidence="1 2" key="2">
    <citation type="submission" date="2008-10" db="EMBL/GenBank/DDBJ databases">
        <authorList>
            <person name="Fulton L."/>
            <person name="Clifton S."/>
            <person name="Fulton B."/>
            <person name="Xu J."/>
            <person name="Minx P."/>
            <person name="Pepin K.H."/>
            <person name="Johnson M."/>
            <person name="Bhonagiri V."/>
            <person name="Nash W.E."/>
            <person name="Mardis E.R."/>
            <person name="Wilson R.K."/>
        </authorList>
    </citation>
    <scope>NUCLEOTIDE SEQUENCE [LARGE SCALE GENOMIC DNA]</scope>
    <source>
        <strain evidence="1 2">ATCC 29098</strain>
    </source>
</reference>
<organism evidence="1 2">
    <name type="scientific">Desulfovibrio piger ATCC 29098</name>
    <dbReference type="NCBI Taxonomy" id="411464"/>
    <lineage>
        <taxon>Bacteria</taxon>
        <taxon>Pseudomonadati</taxon>
        <taxon>Thermodesulfobacteriota</taxon>
        <taxon>Desulfovibrionia</taxon>
        <taxon>Desulfovibrionales</taxon>
        <taxon>Desulfovibrionaceae</taxon>
        <taxon>Desulfovibrio</taxon>
    </lineage>
</organism>
<dbReference type="InterPro" id="IPR027417">
    <property type="entry name" value="P-loop_NTPase"/>
</dbReference>
<dbReference type="OrthoDB" id="9788481at2"/>
<dbReference type="Gene3D" id="3.40.50.300">
    <property type="entry name" value="P-loop containing nucleotide triphosphate hydrolases"/>
    <property type="match status" value="1"/>
</dbReference>
<dbReference type="AlphaFoldDB" id="B6WVG3"/>
<sequence>MVILIAGETHTGKTLLAQKLVEAYRYPCLSLDHLKMGLIRSGRCALSPESDDAELTGYLWPIVREMIKTCIENRQHMIIEGCYIPFGWEKDFPAEYVKEIAYVCLVLSEAYIKERYADIARYESVIEKRKTACPAPDALLEGNRRNLRQCILHSYDYILIDKDYALDIEMIQRRLDTARPKAVAVTG</sequence>
<evidence type="ECO:0008006" key="3">
    <source>
        <dbReference type="Google" id="ProtNLM"/>
    </source>
</evidence>
<evidence type="ECO:0000313" key="2">
    <source>
        <dbReference type="Proteomes" id="UP000003676"/>
    </source>
</evidence>
<dbReference type="HOGENOM" id="CLU_133665_0_0_7"/>
<name>B6WVG3_9BACT</name>
<dbReference type="RefSeq" id="WP_006007392.1">
    <property type="nucleotide sequence ID" value="NZ_DS996359.1"/>
</dbReference>
<dbReference type="Proteomes" id="UP000003676">
    <property type="component" value="Unassembled WGS sequence"/>
</dbReference>
<reference evidence="1 2" key="1">
    <citation type="submission" date="2008-10" db="EMBL/GenBank/DDBJ databases">
        <title>Draft genome sequence of Desulvovibrio piger (ATCC 29098).</title>
        <authorList>
            <person name="Sudarsanam P."/>
            <person name="Ley R."/>
            <person name="Guruge J."/>
            <person name="Turnbaugh P.J."/>
            <person name="Mahowald M."/>
            <person name="Liep D."/>
            <person name="Gordon J."/>
        </authorList>
    </citation>
    <scope>NUCLEOTIDE SEQUENCE [LARGE SCALE GENOMIC DNA]</scope>
    <source>
        <strain evidence="1 2">ATCC 29098</strain>
    </source>
</reference>
<dbReference type="EMBL" id="ABXU01000064">
    <property type="protein sequence ID" value="EEB33014.1"/>
    <property type="molecule type" value="Genomic_DNA"/>
</dbReference>
<comment type="caution">
    <text evidence="1">The sequence shown here is derived from an EMBL/GenBank/DDBJ whole genome shotgun (WGS) entry which is preliminary data.</text>
</comment>
<evidence type="ECO:0000313" key="1">
    <source>
        <dbReference type="EMBL" id="EEB33014.1"/>
    </source>
</evidence>
<dbReference type="SUPFAM" id="SSF52540">
    <property type="entry name" value="P-loop containing nucleoside triphosphate hydrolases"/>
    <property type="match status" value="1"/>
</dbReference>
<gene>
    <name evidence="1" type="ORF">DESPIG_02079</name>
</gene>
<proteinExistence type="predicted"/>
<dbReference type="eggNOG" id="COG0563">
    <property type="taxonomic scope" value="Bacteria"/>
</dbReference>
<protein>
    <recommendedName>
        <fullName evidence="3">Adenylate kinase</fullName>
    </recommendedName>
</protein>